<dbReference type="PANTHER" id="PTHR21310:SF15">
    <property type="entry name" value="AMINOGLYCOSIDE PHOSPHOTRANSFERASE DOMAIN-CONTAINING PROTEIN"/>
    <property type="match status" value="1"/>
</dbReference>
<dbReference type="InterPro" id="IPR011009">
    <property type="entry name" value="Kinase-like_dom_sf"/>
</dbReference>
<evidence type="ECO:0000313" key="6">
    <source>
        <dbReference type="Proteomes" id="UP000286045"/>
    </source>
</evidence>
<gene>
    <name evidence="5" type="ORF">EKO27_g6170</name>
</gene>
<name>A0A439D3C9_9PEZI</name>
<evidence type="ECO:0000256" key="2">
    <source>
        <dbReference type="ARBA" id="ARBA00047899"/>
    </source>
</evidence>
<reference evidence="5 6" key="1">
    <citation type="submission" date="2018-12" db="EMBL/GenBank/DDBJ databases">
        <title>Draft genome sequence of Xylaria grammica IHI A82.</title>
        <authorList>
            <person name="Buettner E."/>
            <person name="Kellner H."/>
        </authorList>
    </citation>
    <scope>NUCLEOTIDE SEQUENCE [LARGE SCALE GENOMIC DNA]</scope>
    <source>
        <strain evidence="5 6">IHI A82</strain>
    </source>
</reference>
<organism evidence="5 6">
    <name type="scientific">Xylaria grammica</name>
    <dbReference type="NCBI Taxonomy" id="363999"/>
    <lineage>
        <taxon>Eukaryota</taxon>
        <taxon>Fungi</taxon>
        <taxon>Dikarya</taxon>
        <taxon>Ascomycota</taxon>
        <taxon>Pezizomycotina</taxon>
        <taxon>Sordariomycetes</taxon>
        <taxon>Xylariomycetidae</taxon>
        <taxon>Xylariales</taxon>
        <taxon>Xylariaceae</taxon>
        <taxon>Xylaria</taxon>
    </lineage>
</organism>
<dbReference type="CDD" id="cd05120">
    <property type="entry name" value="APH_ChoK_like"/>
    <property type="match status" value="1"/>
</dbReference>
<dbReference type="PANTHER" id="PTHR21310">
    <property type="entry name" value="AMINOGLYCOSIDE PHOSPHOTRANSFERASE-RELATED-RELATED"/>
    <property type="match status" value="1"/>
</dbReference>
<comment type="caution">
    <text evidence="5">The sequence shown here is derived from an EMBL/GenBank/DDBJ whole genome shotgun (WGS) entry which is preliminary data.</text>
</comment>
<dbReference type="AlphaFoldDB" id="A0A439D3C9"/>
<comment type="catalytic activity">
    <reaction evidence="2">
        <text>L-threonyl-[protein] + ATP = O-phospho-L-threonyl-[protein] + ADP + H(+)</text>
        <dbReference type="Rhea" id="RHEA:46608"/>
        <dbReference type="Rhea" id="RHEA-COMP:11060"/>
        <dbReference type="Rhea" id="RHEA-COMP:11605"/>
        <dbReference type="ChEBI" id="CHEBI:15378"/>
        <dbReference type="ChEBI" id="CHEBI:30013"/>
        <dbReference type="ChEBI" id="CHEBI:30616"/>
        <dbReference type="ChEBI" id="CHEBI:61977"/>
        <dbReference type="ChEBI" id="CHEBI:456216"/>
        <dbReference type="EC" id="2.7.11.1"/>
    </reaction>
</comment>
<dbReference type="InterPro" id="IPR051678">
    <property type="entry name" value="AGP_Transferase"/>
</dbReference>
<proteinExistence type="predicted"/>
<evidence type="ECO:0000256" key="3">
    <source>
        <dbReference type="ARBA" id="ARBA00048679"/>
    </source>
</evidence>
<comment type="catalytic activity">
    <reaction evidence="3">
        <text>L-seryl-[protein] + ATP = O-phospho-L-seryl-[protein] + ADP + H(+)</text>
        <dbReference type="Rhea" id="RHEA:17989"/>
        <dbReference type="Rhea" id="RHEA-COMP:9863"/>
        <dbReference type="Rhea" id="RHEA-COMP:11604"/>
        <dbReference type="ChEBI" id="CHEBI:15378"/>
        <dbReference type="ChEBI" id="CHEBI:29999"/>
        <dbReference type="ChEBI" id="CHEBI:30616"/>
        <dbReference type="ChEBI" id="CHEBI:83421"/>
        <dbReference type="ChEBI" id="CHEBI:456216"/>
        <dbReference type="EC" id="2.7.11.1"/>
    </reaction>
</comment>
<feature type="domain" description="Aminoglycoside phosphotransferase" evidence="4">
    <location>
        <begin position="42"/>
        <end position="234"/>
    </location>
</feature>
<keyword evidence="6" id="KW-1185">Reference proteome</keyword>
<dbReference type="EC" id="2.7.11.1" evidence="1"/>
<accession>A0A439D3C9</accession>
<dbReference type="PROSITE" id="PS00109">
    <property type="entry name" value="PROTEIN_KINASE_TYR"/>
    <property type="match status" value="1"/>
</dbReference>
<dbReference type="InterPro" id="IPR008266">
    <property type="entry name" value="Tyr_kinase_AS"/>
</dbReference>
<evidence type="ECO:0000259" key="4">
    <source>
        <dbReference type="Pfam" id="PF01636"/>
    </source>
</evidence>
<dbReference type="GO" id="GO:0004674">
    <property type="term" value="F:protein serine/threonine kinase activity"/>
    <property type="evidence" value="ECO:0007669"/>
    <property type="project" value="UniProtKB-EC"/>
</dbReference>
<dbReference type="SUPFAM" id="SSF56112">
    <property type="entry name" value="Protein kinase-like (PK-like)"/>
    <property type="match status" value="1"/>
</dbReference>
<dbReference type="InterPro" id="IPR002575">
    <property type="entry name" value="Aminoglycoside_PTrfase"/>
</dbReference>
<dbReference type="EMBL" id="RYZI01000177">
    <property type="protein sequence ID" value="RWA08939.1"/>
    <property type="molecule type" value="Genomic_DNA"/>
</dbReference>
<evidence type="ECO:0000256" key="1">
    <source>
        <dbReference type="ARBA" id="ARBA00012513"/>
    </source>
</evidence>
<sequence>MPHSDSEDSFIPVTLSQQGGCTVRLIAPGTVYKSGRRVRPAEATALRLVKQYTDVPVPNLGYANFVVRDGEHHGSILMDEVEDSCALKTVWETYDSATKERICHEIWAMIKQLREIPKPLELRHLYQCSADGSPSRDVLLQDLEDPARPLMDDVSLRARINERYLFYNGASYRENLLEFLPHSSKAVFTHGDIAPRNIMVNDSASITGLIDWENSGWYPEYWEFANIQKPSADFDWMRWMDRTKPEVWDITGIKKARRVLF</sequence>
<evidence type="ECO:0000313" key="5">
    <source>
        <dbReference type="EMBL" id="RWA08939.1"/>
    </source>
</evidence>
<protein>
    <recommendedName>
        <fullName evidence="1">non-specific serine/threonine protein kinase</fullName>
        <ecNumber evidence="1">2.7.11.1</ecNumber>
    </recommendedName>
</protein>
<dbReference type="Gene3D" id="3.90.1200.10">
    <property type="match status" value="1"/>
</dbReference>
<dbReference type="Proteomes" id="UP000286045">
    <property type="component" value="Unassembled WGS sequence"/>
</dbReference>
<dbReference type="STRING" id="363999.A0A439D3C9"/>
<dbReference type="Pfam" id="PF01636">
    <property type="entry name" value="APH"/>
    <property type="match status" value="1"/>
</dbReference>